<feature type="region of interest" description="Disordered" evidence="1">
    <location>
        <begin position="197"/>
        <end position="221"/>
    </location>
</feature>
<reference evidence="2 3" key="1">
    <citation type="submission" date="2019-05" db="EMBL/GenBank/DDBJ databases">
        <title>Streptomyces sp. NEAU-C151, a novel actinomycete isolated from soil.</title>
        <authorList>
            <person name="Han L."/>
            <person name="Jiang H."/>
        </authorList>
    </citation>
    <scope>NUCLEOTIDE SEQUENCE [LARGE SCALE GENOMIC DNA]</scope>
    <source>
        <strain evidence="2 3">NEAU-C151</strain>
    </source>
</reference>
<keyword evidence="3" id="KW-1185">Reference proteome</keyword>
<evidence type="ECO:0000313" key="2">
    <source>
        <dbReference type="EMBL" id="TLS44948.1"/>
    </source>
</evidence>
<evidence type="ECO:0000256" key="1">
    <source>
        <dbReference type="SAM" id="MobiDB-lite"/>
    </source>
</evidence>
<dbReference type="AlphaFoldDB" id="A0A5R9FUB5"/>
<dbReference type="RefSeq" id="WP_138046107.1">
    <property type="nucleotide sequence ID" value="NZ_VBZC01000017.1"/>
</dbReference>
<organism evidence="2 3">
    <name type="scientific">Streptomyces montanus</name>
    <dbReference type="NCBI Taxonomy" id="2580423"/>
    <lineage>
        <taxon>Bacteria</taxon>
        <taxon>Bacillati</taxon>
        <taxon>Actinomycetota</taxon>
        <taxon>Actinomycetes</taxon>
        <taxon>Kitasatosporales</taxon>
        <taxon>Streptomycetaceae</taxon>
        <taxon>Streptomyces</taxon>
    </lineage>
</organism>
<evidence type="ECO:0000313" key="3">
    <source>
        <dbReference type="Proteomes" id="UP000305906"/>
    </source>
</evidence>
<dbReference type="Proteomes" id="UP000305906">
    <property type="component" value="Unassembled WGS sequence"/>
</dbReference>
<accession>A0A5R9FUB5</accession>
<comment type="caution">
    <text evidence="2">The sequence shown here is derived from an EMBL/GenBank/DDBJ whole genome shotgun (WGS) entry which is preliminary data.</text>
</comment>
<gene>
    <name evidence="2" type="ORF">FE633_17555</name>
</gene>
<sequence>MRQSLPEIRVRIQHPDEPDAYSWWDFDTEDATEILAGRRFPYVVEVVDEAGQLLGDVSNLVAGPGIEGTYRSPWGIPDAAVAYYAVDCWTYACGIGTGTLFRFLSGIYRVISPEHIDQDYSVGYATGFLICQETGGLSPMRICIEHAIDRVLELTAPKCSAIHCNAWATHVLETANPYYQAGFRMVGEPTRREPMCEPCGRSELDSNSAKYRKPTLTKETV</sequence>
<dbReference type="EMBL" id="VBZC01000017">
    <property type="protein sequence ID" value="TLS44948.1"/>
    <property type="molecule type" value="Genomic_DNA"/>
</dbReference>
<name>A0A5R9FUB5_9ACTN</name>
<protein>
    <submittedName>
        <fullName evidence="2">Uncharacterized protein</fullName>
    </submittedName>
</protein>
<proteinExistence type="predicted"/>